<dbReference type="Proteomes" id="UP001205890">
    <property type="component" value="Unassembled WGS sequence"/>
</dbReference>
<evidence type="ECO:0000313" key="10">
    <source>
        <dbReference type="Proteomes" id="UP001205890"/>
    </source>
</evidence>
<keyword evidence="6 9" id="KW-0067">ATP-binding</keyword>
<dbReference type="RefSeq" id="WP_254741941.1">
    <property type="nucleotide sequence ID" value="NZ_JANCLU010000009.1"/>
</dbReference>
<keyword evidence="4" id="KW-1003">Cell membrane</keyword>
<sequence length="329" mass="34799">MDAASAGDKTPLLDIAGLSVAFAGMTVVDRVTLTLDDGEVLGIVGESGSGKSVTAQATMGLLPDVARVTADRLNLMGEPLLGAGEKRLQRLRGAAMSMIFQEPMTALNPVLTIGRQIGETLLRHGAVTAGQARARSADLLSRVGIPSPREKLDEYPHQLSGGMRQRVMIAMAIACHPRLLFADEPTTALDVTIQAQILELLRELQQEYRMGIVLISHDLGVVSSFADRVAVMYAGRIVEDAPAASLFARPAHPYTRGLLASRPSASHDTPRLQAIPGTVPPPFDLPSGCRFRTRCALAQPACAQLDPPRLQVGPTHGAACLTPLAEAAA</sequence>
<proteinExistence type="inferred from homology"/>
<comment type="similarity">
    <text evidence="2">Belongs to the ABC transporter superfamily.</text>
</comment>
<comment type="caution">
    <text evidence="9">The sequence shown here is derived from an EMBL/GenBank/DDBJ whole genome shotgun (WGS) entry which is preliminary data.</text>
</comment>
<comment type="subcellular location">
    <subcellularLocation>
        <location evidence="1">Cell inner membrane</location>
        <topology evidence="1">Peripheral membrane protein</topology>
    </subcellularLocation>
</comment>
<dbReference type="Pfam" id="PF00005">
    <property type="entry name" value="ABC_tran"/>
    <property type="match status" value="1"/>
</dbReference>
<evidence type="ECO:0000256" key="6">
    <source>
        <dbReference type="ARBA" id="ARBA00022840"/>
    </source>
</evidence>
<keyword evidence="5" id="KW-0547">Nucleotide-binding</keyword>
<dbReference type="SUPFAM" id="SSF52540">
    <property type="entry name" value="P-loop containing nucleoside triphosphate hydrolases"/>
    <property type="match status" value="1"/>
</dbReference>
<evidence type="ECO:0000256" key="3">
    <source>
        <dbReference type="ARBA" id="ARBA00022448"/>
    </source>
</evidence>
<evidence type="ECO:0000256" key="4">
    <source>
        <dbReference type="ARBA" id="ARBA00022475"/>
    </source>
</evidence>
<accession>A0ABT1LC69</accession>
<evidence type="ECO:0000313" key="9">
    <source>
        <dbReference type="EMBL" id="MCP8939105.1"/>
    </source>
</evidence>
<dbReference type="PROSITE" id="PS50893">
    <property type="entry name" value="ABC_TRANSPORTER_2"/>
    <property type="match status" value="1"/>
</dbReference>
<dbReference type="InterPro" id="IPR003593">
    <property type="entry name" value="AAA+_ATPase"/>
</dbReference>
<dbReference type="SMART" id="SM00382">
    <property type="entry name" value="AAA"/>
    <property type="match status" value="1"/>
</dbReference>
<reference evidence="9 10" key="1">
    <citation type="submission" date="2022-07" db="EMBL/GenBank/DDBJ databases">
        <authorList>
            <person name="Li W.-J."/>
            <person name="Deng Q.-Q."/>
        </authorList>
    </citation>
    <scope>NUCLEOTIDE SEQUENCE [LARGE SCALE GENOMIC DNA]</scope>
    <source>
        <strain evidence="9 10">SYSU M60028</strain>
    </source>
</reference>
<dbReference type="InterPro" id="IPR027417">
    <property type="entry name" value="P-loop_NTPase"/>
</dbReference>
<organism evidence="9 10">
    <name type="scientific">Alsobacter ponti</name>
    <dbReference type="NCBI Taxonomy" id="2962936"/>
    <lineage>
        <taxon>Bacteria</taxon>
        <taxon>Pseudomonadati</taxon>
        <taxon>Pseudomonadota</taxon>
        <taxon>Alphaproteobacteria</taxon>
        <taxon>Hyphomicrobiales</taxon>
        <taxon>Alsobacteraceae</taxon>
        <taxon>Alsobacter</taxon>
    </lineage>
</organism>
<dbReference type="PANTHER" id="PTHR43297:SF2">
    <property type="entry name" value="DIPEPTIDE TRANSPORT ATP-BINDING PROTEIN DPPD"/>
    <property type="match status" value="1"/>
</dbReference>
<evidence type="ECO:0000256" key="2">
    <source>
        <dbReference type="ARBA" id="ARBA00005417"/>
    </source>
</evidence>
<protein>
    <submittedName>
        <fullName evidence="9">ABC transporter ATP-binding protein</fullName>
    </submittedName>
</protein>
<dbReference type="Pfam" id="PF08352">
    <property type="entry name" value="oligo_HPY"/>
    <property type="match status" value="1"/>
</dbReference>
<dbReference type="InterPro" id="IPR003439">
    <property type="entry name" value="ABC_transporter-like_ATP-bd"/>
</dbReference>
<keyword evidence="3" id="KW-0813">Transport</keyword>
<evidence type="ECO:0000259" key="8">
    <source>
        <dbReference type="PROSITE" id="PS50893"/>
    </source>
</evidence>
<dbReference type="EMBL" id="JANCLU010000009">
    <property type="protein sequence ID" value="MCP8939105.1"/>
    <property type="molecule type" value="Genomic_DNA"/>
</dbReference>
<dbReference type="GO" id="GO:0005524">
    <property type="term" value="F:ATP binding"/>
    <property type="evidence" value="ECO:0007669"/>
    <property type="project" value="UniProtKB-KW"/>
</dbReference>
<gene>
    <name evidence="9" type="ORF">NK718_11305</name>
</gene>
<dbReference type="NCBIfam" id="TIGR01727">
    <property type="entry name" value="oligo_HPY"/>
    <property type="match status" value="1"/>
</dbReference>
<dbReference type="Gene3D" id="3.40.50.300">
    <property type="entry name" value="P-loop containing nucleotide triphosphate hydrolases"/>
    <property type="match status" value="1"/>
</dbReference>
<feature type="domain" description="ABC transporter" evidence="8">
    <location>
        <begin position="13"/>
        <end position="259"/>
    </location>
</feature>
<dbReference type="CDD" id="cd03257">
    <property type="entry name" value="ABC_NikE_OppD_transporters"/>
    <property type="match status" value="1"/>
</dbReference>
<dbReference type="PROSITE" id="PS00211">
    <property type="entry name" value="ABC_TRANSPORTER_1"/>
    <property type="match status" value="1"/>
</dbReference>
<keyword evidence="10" id="KW-1185">Reference proteome</keyword>
<dbReference type="InterPro" id="IPR017871">
    <property type="entry name" value="ABC_transporter-like_CS"/>
</dbReference>
<keyword evidence="7" id="KW-0472">Membrane</keyword>
<dbReference type="InterPro" id="IPR050388">
    <property type="entry name" value="ABC_Ni/Peptide_Import"/>
</dbReference>
<evidence type="ECO:0000256" key="1">
    <source>
        <dbReference type="ARBA" id="ARBA00004417"/>
    </source>
</evidence>
<evidence type="ECO:0000256" key="5">
    <source>
        <dbReference type="ARBA" id="ARBA00022741"/>
    </source>
</evidence>
<name>A0ABT1LC69_9HYPH</name>
<evidence type="ECO:0000256" key="7">
    <source>
        <dbReference type="ARBA" id="ARBA00023136"/>
    </source>
</evidence>
<dbReference type="PANTHER" id="PTHR43297">
    <property type="entry name" value="OLIGOPEPTIDE TRANSPORT ATP-BINDING PROTEIN APPD"/>
    <property type="match status" value="1"/>
</dbReference>
<dbReference type="InterPro" id="IPR013563">
    <property type="entry name" value="Oligopep_ABC_C"/>
</dbReference>